<dbReference type="EMBL" id="LBXO01000027">
    <property type="protein sequence ID" value="KKR32635.1"/>
    <property type="molecule type" value="Genomic_DNA"/>
</dbReference>
<dbReference type="InterPro" id="IPR018151">
    <property type="entry name" value="TF_GreA/GreB_CS"/>
</dbReference>
<dbReference type="AlphaFoldDB" id="A0A0G0SD60"/>
<protein>
    <submittedName>
        <fullName evidence="6">Transcription elongation factor greA</fullName>
    </submittedName>
</protein>
<evidence type="ECO:0000256" key="1">
    <source>
        <dbReference type="ARBA" id="ARBA00008213"/>
    </source>
</evidence>
<dbReference type="PATRIC" id="fig|1618642.3.peg.560"/>
<dbReference type="InterPro" id="IPR001437">
    <property type="entry name" value="Tscrpt_elong_fac_GreA/B_C"/>
</dbReference>
<comment type="caution">
    <text evidence="6">The sequence shown here is derived from an EMBL/GenBank/DDBJ whole genome shotgun (WGS) entry which is preliminary data.</text>
</comment>
<evidence type="ECO:0000259" key="5">
    <source>
        <dbReference type="Pfam" id="PF03449"/>
    </source>
</evidence>
<accession>A0A0G0SD60</accession>
<evidence type="ECO:0000313" key="6">
    <source>
        <dbReference type="EMBL" id="KKR32635.1"/>
    </source>
</evidence>
<reference evidence="6 7" key="1">
    <citation type="journal article" date="2015" name="Nature">
        <title>rRNA introns, odd ribosomes, and small enigmatic genomes across a large radiation of phyla.</title>
        <authorList>
            <person name="Brown C.T."/>
            <person name="Hug L.A."/>
            <person name="Thomas B.C."/>
            <person name="Sharon I."/>
            <person name="Castelle C.J."/>
            <person name="Singh A."/>
            <person name="Wilkins M.J."/>
            <person name="Williams K.H."/>
            <person name="Banfield J.F."/>
        </authorList>
    </citation>
    <scope>NUCLEOTIDE SEQUENCE [LARGE SCALE GENOMIC DNA]</scope>
</reference>
<dbReference type="Proteomes" id="UP000034137">
    <property type="component" value="Unassembled WGS sequence"/>
</dbReference>
<feature type="domain" description="Transcription elongation factor GreA/GreB N-terminal" evidence="5">
    <location>
        <begin position="20"/>
        <end position="86"/>
    </location>
</feature>
<proteinExistence type="inferred from homology"/>
<evidence type="ECO:0000313" key="7">
    <source>
        <dbReference type="Proteomes" id="UP000034137"/>
    </source>
</evidence>
<evidence type="ECO:0000256" key="3">
    <source>
        <dbReference type="ARBA" id="ARBA00023163"/>
    </source>
</evidence>
<feature type="domain" description="Transcription elongation factor GreA/GreB C-terminal" evidence="4">
    <location>
        <begin position="95"/>
        <end position="166"/>
    </location>
</feature>
<organism evidence="6 7">
    <name type="scientific">Candidatus Falkowbacteria bacterium GW2011_GWF2_39_8</name>
    <dbReference type="NCBI Taxonomy" id="1618642"/>
    <lineage>
        <taxon>Bacteria</taxon>
        <taxon>Candidatus Falkowiibacteriota</taxon>
    </lineage>
</organism>
<dbReference type="GO" id="GO:0070063">
    <property type="term" value="F:RNA polymerase binding"/>
    <property type="evidence" value="ECO:0007669"/>
    <property type="project" value="InterPro"/>
</dbReference>
<dbReference type="PIRSF" id="PIRSF006092">
    <property type="entry name" value="GreA_GreB"/>
    <property type="match status" value="1"/>
</dbReference>
<dbReference type="InterPro" id="IPR036953">
    <property type="entry name" value="GreA/GreB_C_sf"/>
</dbReference>
<sequence>MQIPIRKPGKYTHQKPDPHLTEAKFNELKNKLERLKKYSHPRAVEEVKRLAEMGDFSDNAAYSMAKGRLRGINQRILDIEDHLKRSLIITPLKDSTTVQLGHHVTVEVSGRQKTYLLLGSAETDPSKGIISHNSPIGSALIGRRVGDIIIIKTLSKDVEYKIVRIE</sequence>
<dbReference type="PROSITE" id="PS00830">
    <property type="entry name" value="GREAB_2"/>
    <property type="match status" value="1"/>
</dbReference>
<dbReference type="PANTHER" id="PTHR30437:SF4">
    <property type="entry name" value="TRANSCRIPTION ELONGATION FACTOR GREA"/>
    <property type="match status" value="1"/>
</dbReference>
<dbReference type="InterPro" id="IPR036805">
    <property type="entry name" value="Tscrpt_elong_fac_GreA/B_N_sf"/>
</dbReference>
<dbReference type="Gene3D" id="1.10.287.180">
    <property type="entry name" value="Transcription elongation factor, GreA/GreB, N-terminal domain"/>
    <property type="match status" value="1"/>
</dbReference>
<dbReference type="Pfam" id="PF03449">
    <property type="entry name" value="GreA_GreB_N"/>
    <property type="match status" value="1"/>
</dbReference>
<gene>
    <name evidence="6" type="ORF">UT64_C0027G0006</name>
</gene>
<name>A0A0G0SD60_9BACT</name>
<keyword evidence="3" id="KW-0804">Transcription</keyword>
<dbReference type="GO" id="GO:0003677">
    <property type="term" value="F:DNA binding"/>
    <property type="evidence" value="ECO:0007669"/>
    <property type="project" value="InterPro"/>
</dbReference>
<evidence type="ECO:0000256" key="2">
    <source>
        <dbReference type="ARBA" id="ARBA00023015"/>
    </source>
</evidence>
<dbReference type="GO" id="GO:0006354">
    <property type="term" value="P:DNA-templated transcription elongation"/>
    <property type="evidence" value="ECO:0007669"/>
    <property type="project" value="TreeGrafter"/>
</dbReference>
<dbReference type="InterPro" id="IPR022691">
    <property type="entry name" value="Tscrpt_elong_fac_GreA/B_N"/>
</dbReference>
<dbReference type="PANTHER" id="PTHR30437">
    <property type="entry name" value="TRANSCRIPTION ELONGATION FACTOR GREA"/>
    <property type="match status" value="1"/>
</dbReference>
<evidence type="ECO:0000259" key="4">
    <source>
        <dbReference type="Pfam" id="PF01272"/>
    </source>
</evidence>
<dbReference type="Pfam" id="PF01272">
    <property type="entry name" value="GreA_GreB"/>
    <property type="match status" value="1"/>
</dbReference>
<dbReference type="Gene3D" id="3.10.50.30">
    <property type="entry name" value="Transcription elongation factor, GreA/GreB, C-terminal domain"/>
    <property type="match status" value="1"/>
</dbReference>
<dbReference type="GO" id="GO:0032784">
    <property type="term" value="P:regulation of DNA-templated transcription elongation"/>
    <property type="evidence" value="ECO:0007669"/>
    <property type="project" value="InterPro"/>
</dbReference>
<keyword evidence="2" id="KW-0805">Transcription regulation</keyword>
<keyword evidence="6" id="KW-0648">Protein biosynthesis</keyword>
<dbReference type="SUPFAM" id="SSF54534">
    <property type="entry name" value="FKBP-like"/>
    <property type="match status" value="1"/>
</dbReference>
<keyword evidence="6" id="KW-0251">Elongation factor</keyword>
<dbReference type="GO" id="GO:0003746">
    <property type="term" value="F:translation elongation factor activity"/>
    <property type="evidence" value="ECO:0007669"/>
    <property type="project" value="UniProtKB-KW"/>
</dbReference>
<dbReference type="SUPFAM" id="SSF46557">
    <property type="entry name" value="GreA transcript cleavage protein, N-terminal domain"/>
    <property type="match status" value="1"/>
</dbReference>
<comment type="similarity">
    <text evidence="1">Belongs to the GreA/GreB family.</text>
</comment>
<dbReference type="InterPro" id="IPR023459">
    <property type="entry name" value="Tscrpt_elong_fac_GreA/B_fam"/>
</dbReference>